<reference evidence="4" key="1">
    <citation type="journal article" date="2019" name="Int. J. Syst. Evol. Microbiol.">
        <title>The Global Catalogue of Microorganisms (GCM) 10K type strain sequencing project: providing services to taxonomists for standard genome sequencing and annotation.</title>
        <authorList>
            <consortium name="The Broad Institute Genomics Platform"/>
            <consortium name="The Broad Institute Genome Sequencing Center for Infectious Disease"/>
            <person name="Wu L."/>
            <person name="Ma J."/>
        </authorList>
    </citation>
    <scope>NUCLEOTIDE SEQUENCE [LARGE SCALE GENOMIC DNA]</scope>
    <source>
        <strain evidence="4">JCM 16704</strain>
    </source>
</reference>
<accession>A0ABP7YU76</accession>
<evidence type="ECO:0000256" key="1">
    <source>
        <dbReference type="ARBA" id="ARBA00008791"/>
    </source>
</evidence>
<dbReference type="InterPro" id="IPR006015">
    <property type="entry name" value="Universal_stress_UspA"/>
</dbReference>
<comment type="similarity">
    <text evidence="1">Belongs to the universal stress protein A family.</text>
</comment>
<dbReference type="EMBL" id="BAAAZI010000008">
    <property type="protein sequence ID" value="GAA4141018.1"/>
    <property type="molecule type" value="Genomic_DNA"/>
</dbReference>
<evidence type="ECO:0000313" key="4">
    <source>
        <dbReference type="Proteomes" id="UP001500101"/>
    </source>
</evidence>
<protein>
    <submittedName>
        <fullName evidence="3">Universal stress protein</fullName>
    </submittedName>
</protein>
<dbReference type="CDD" id="cd00293">
    <property type="entry name" value="USP-like"/>
    <property type="match status" value="1"/>
</dbReference>
<dbReference type="SUPFAM" id="SSF52402">
    <property type="entry name" value="Adenine nucleotide alpha hydrolases-like"/>
    <property type="match status" value="1"/>
</dbReference>
<dbReference type="PRINTS" id="PR01438">
    <property type="entry name" value="UNVRSLSTRESS"/>
</dbReference>
<feature type="domain" description="UspA" evidence="2">
    <location>
        <begin position="5"/>
        <end position="142"/>
    </location>
</feature>
<sequence>MKNALLVPTDFSENAWTALNYAVHLAERFQWNIQVLHVYQSFGNILASAEFNDAVSLHSHDEAEKQMADLNEKIKKHFPDTSISTACMAGSLNDVIQEMLLNSPIQFIVMGTKGASGLKHVALGSNTYEVIQHSPIGVLAVPDTYQQFKLQKLGLLTNFKPAELELLSEFTQRTSTSFDLALLHVSEGDAFPNQEDVLFWQDQILKTFKLNQVTYHSKEMVNRLDVSEPITKCVDQFVDEEEIDLLLVSFTRKSFFRRLFSRSLPKALAHHMKVPTYFSALEK</sequence>
<evidence type="ECO:0000259" key="2">
    <source>
        <dbReference type="Pfam" id="PF00582"/>
    </source>
</evidence>
<evidence type="ECO:0000313" key="3">
    <source>
        <dbReference type="EMBL" id="GAA4141018.1"/>
    </source>
</evidence>
<dbReference type="RefSeq" id="WP_344674629.1">
    <property type="nucleotide sequence ID" value="NZ_BAAAZI010000008.1"/>
</dbReference>
<keyword evidence="4" id="KW-1185">Reference proteome</keyword>
<dbReference type="PANTHER" id="PTHR46268">
    <property type="entry name" value="STRESS RESPONSE PROTEIN NHAX"/>
    <property type="match status" value="1"/>
</dbReference>
<dbReference type="Pfam" id="PF00582">
    <property type="entry name" value="Usp"/>
    <property type="match status" value="1"/>
</dbReference>
<proteinExistence type="inferred from homology"/>
<dbReference type="InterPro" id="IPR006016">
    <property type="entry name" value="UspA"/>
</dbReference>
<gene>
    <name evidence="3" type="ORF">GCM10022216_20630</name>
</gene>
<dbReference type="Proteomes" id="UP001500101">
    <property type="component" value="Unassembled WGS sequence"/>
</dbReference>
<dbReference type="PANTHER" id="PTHR46268:SF6">
    <property type="entry name" value="UNIVERSAL STRESS PROTEIN UP12"/>
    <property type="match status" value="1"/>
</dbReference>
<organism evidence="3 4">
    <name type="scientific">Sphingobacterium kyonggiense</name>
    <dbReference type="NCBI Taxonomy" id="714075"/>
    <lineage>
        <taxon>Bacteria</taxon>
        <taxon>Pseudomonadati</taxon>
        <taxon>Bacteroidota</taxon>
        <taxon>Sphingobacteriia</taxon>
        <taxon>Sphingobacteriales</taxon>
        <taxon>Sphingobacteriaceae</taxon>
        <taxon>Sphingobacterium</taxon>
    </lineage>
</organism>
<name>A0ABP7YU76_9SPHI</name>
<dbReference type="Gene3D" id="3.40.50.12370">
    <property type="match status" value="1"/>
</dbReference>
<comment type="caution">
    <text evidence="3">The sequence shown here is derived from an EMBL/GenBank/DDBJ whole genome shotgun (WGS) entry which is preliminary data.</text>
</comment>